<dbReference type="PANTHER" id="PTHR43390">
    <property type="entry name" value="SIGNAL PEPTIDASE I"/>
    <property type="match status" value="1"/>
</dbReference>
<dbReference type="GO" id="GO:0016020">
    <property type="term" value="C:membrane"/>
    <property type="evidence" value="ECO:0007669"/>
    <property type="project" value="UniProtKB-SubCell"/>
</dbReference>
<dbReference type="InterPro" id="IPR000223">
    <property type="entry name" value="Pept_S26A_signal_pept_1"/>
</dbReference>
<organism evidence="12 13">
    <name type="scientific">Micavibrio aeruginosavorus (strain ARL-13)</name>
    <dbReference type="NCBI Taxonomy" id="856793"/>
    <lineage>
        <taxon>Bacteria</taxon>
        <taxon>Pseudomonadati</taxon>
        <taxon>Bdellovibrionota</taxon>
        <taxon>Bdellovibrionia</taxon>
        <taxon>Bdellovibrionales</taxon>
        <taxon>Pseudobdellovibrionaceae</taxon>
        <taxon>Micavibrio</taxon>
    </lineage>
</organism>
<feature type="active site" evidence="7">
    <location>
        <position position="59"/>
    </location>
</feature>
<evidence type="ECO:0000256" key="9">
    <source>
        <dbReference type="RuleBase" id="RU362042"/>
    </source>
</evidence>
<evidence type="ECO:0000256" key="3">
    <source>
        <dbReference type="ARBA" id="ARBA00013208"/>
    </source>
</evidence>
<sequence>MSDQTPADQQANQKSAPKSPPLSASEEWSEFIKTAMIAVVLALLIRTFLYEPFNIPSGSMKPTLEVGDYLFVSKPAYGYSRYSFPFGLAPIEGRVWAKAPERGDVAVFKLPTNPRIDYIKRIVGMPGDTVQVIDGRLYINRQIVPRESVGLKRVDEDGSIVVMTEYLETLPNGVVHSIYEEGDDHPLDNTPEYTVPDGHYFAMGDNRDNSQDSRVMNHVGFIPYENIVGRASFLFFSTNGSASLAEVWKWPGAIRYSRLLMSVEPVKVEAPAAASTPVAAD</sequence>
<dbReference type="RefSeq" id="WP_014103779.1">
    <property type="nucleotide sequence ID" value="NC_016026.1"/>
</dbReference>
<dbReference type="PROSITE" id="PS00501">
    <property type="entry name" value="SPASE_I_1"/>
    <property type="match status" value="1"/>
</dbReference>
<keyword evidence="6 8" id="KW-0378">Hydrolase</keyword>
<accession>G2KS48</accession>
<feature type="domain" description="Peptidase S26" evidence="11">
    <location>
        <begin position="29"/>
        <end position="235"/>
    </location>
</feature>
<gene>
    <name evidence="12" type="primary">lepB</name>
    <name evidence="12" type="ordered locus">MICA_2253</name>
</gene>
<protein>
    <recommendedName>
        <fullName evidence="4 8">Signal peptidase I</fullName>
        <ecNumber evidence="3 8">3.4.21.89</ecNumber>
    </recommendedName>
</protein>
<dbReference type="OrthoDB" id="9815782at2"/>
<dbReference type="NCBIfam" id="TIGR02227">
    <property type="entry name" value="sigpep_I_bact"/>
    <property type="match status" value="1"/>
</dbReference>
<dbReference type="HOGENOM" id="CLU_028723_1_2_5"/>
<dbReference type="AlphaFoldDB" id="G2KS48"/>
<dbReference type="Gene3D" id="2.10.109.10">
    <property type="entry name" value="Umud Fragment, subunit A"/>
    <property type="match status" value="1"/>
</dbReference>
<dbReference type="GO" id="GO:0006465">
    <property type="term" value="P:signal peptide processing"/>
    <property type="evidence" value="ECO:0007669"/>
    <property type="project" value="InterPro"/>
</dbReference>
<dbReference type="STRING" id="856793.MICA_2253"/>
<dbReference type="SUPFAM" id="SSF51306">
    <property type="entry name" value="LexA/Signal peptidase"/>
    <property type="match status" value="1"/>
</dbReference>
<dbReference type="PANTHER" id="PTHR43390:SF1">
    <property type="entry name" value="CHLOROPLAST PROCESSING PEPTIDASE"/>
    <property type="match status" value="1"/>
</dbReference>
<dbReference type="InterPro" id="IPR036286">
    <property type="entry name" value="LexA/Signal_pep-like_sf"/>
</dbReference>
<dbReference type="PROSITE" id="PS00760">
    <property type="entry name" value="SPASE_I_2"/>
    <property type="match status" value="1"/>
</dbReference>
<dbReference type="GO" id="GO:0004252">
    <property type="term" value="F:serine-type endopeptidase activity"/>
    <property type="evidence" value="ECO:0007669"/>
    <property type="project" value="InterPro"/>
</dbReference>
<reference evidence="12 13" key="1">
    <citation type="journal article" date="2011" name="BMC Genomics">
        <title>Genomic insights into an obligate epibiotic bacterial predator: Micavibrio aeruginosavorus ARL-13.</title>
        <authorList>
            <person name="Wang Z."/>
            <person name="Kadouri D."/>
            <person name="Wu M."/>
        </authorList>
    </citation>
    <scope>NUCLEOTIDE SEQUENCE [LARGE SCALE GENOMIC DNA]</scope>
    <source>
        <strain evidence="12 13">ARL-13</strain>
    </source>
</reference>
<evidence type="ECO:0000313" key="12">
    <source>
        <dbReference type="EMBL" id="AEP10556.1"/>
    </source>
</evidence>
<dbReference type="CDD" id="cd06530">
    <property type="entry name" value="S26_SPase_I"/>
    <property type="match status" value="1"/>
</dbReference>
<evidence type="ECO:0000256" key="8">
    <source>
        <dbReference type="RuleBase" id="RU003993"/>
    </source>
</evidence>
<evidence type="ECO:0000256" key="10">
    <source>
        <dbReference type="SAM" id="MobiDB-lite"/>
    </source>
</evidence>
<dbReference type="InterPro" id="IPR019756">
    <property type="entry name" value="Pept_S26A_signal_pept_1_Ser-AS"/>
</dbReference>
<evidence type="ECO:0000256" key="2">
    <source>
        <dbReference type="ARBA" id="ARBA00009370"/>
    </source>
</evidence>
<dbReference type="PRINTS" id="PR00727">
    <property type="entry name" value="LEADERPTASE"/>
</dbReference>
<dbReference type="Proteomes" id="UP000009286">
    <property type="component" value="Chromosome"/>
</dbReference>
<dbReference type="GO" id="GO:0009003">
    <property type="term" value="F:signal peptidase activity"/>
    <property type="evidence" value="ECO:0007669"/>
    <property type="project" value="UniProtKB-EC"/>
</dbReference>
<comment type="catalytic activity">
    <reaction evidence="1 8">
        <text>Cleavage of hydrophobic, N-terminal signal or leader sequences from secreted and periplasmic proteins.</text>
        <dbReference type="EC" id="3.4.21.89"/>
    </reaction>
</comment>
<dbReference type="eggNOG" id="COG0681">
    <property type="taxonomic scope" value="Bacteria"/>
</dbReference>
<evidence type="ECO:0000256" key="4">
    <source>
        <dbReference type="ARBA" id="ARBA00019232"/>
    </source>
</evidence>
<name>G2KS48_MICAA</name>
<feature type="active site" evidence="7">
    <location>
        <position position="120"/>
    </location>
</feature>
<dbReference type="MEROPS" id="S26.001"/>
<evidence type="ECO:0000313" key="13">
    <source>
        <dbReference type="Proteomes" id="UP000009286"/>
    </source>
</evidence>
<dbReference type="KEGG" id="mai:MICA_2253"/>
<comment type="subcellular location">
    <subcellularLocation>
        <location evidence="9">Membrane</location>
        <topology evidence="9">Single-pass type II membrane protein</topology>
    </subcellularLocation>
</comment>
<evidence type="ECO:0000256" key="1">
    <source>
        <dbReference type="ARBA" id="ARBA00000677"/>
    </source>
</evidence>
<dbReference type="EC" id="3.4.21.89" evidence="3 8"/>
<evidence type="ECO:0000256" key="6">
    <source>
        <dbReference type="ARBA" id="ARBA00022801"/>
    </source>
</evidence>
<dbReference type="Pfam" id="PF10502">
    <property type="entry name" value="Peptidase_S26"/>
    <property type="match status" value="1"/>
</dbReference>
<proteinExistence type="inferred from homology"/>
<keyword evidence="5 8" id="KW-0645">Protease</keyword>
<keyword evidence="13" id="KW-1185">Reference proteome</keyword>
<evidence type="ECO:0000256" key="7">
    <source>
        <dbReference type="PIRSR" id="PIRSR600223-1"/>
    </source>
</evidence>
<evidence type="ECO:0000256" key="5">
    <source>
        <dbReference type="ARBA" id="ARBA00022670"/>
    </source>
</evidence>
<dbReference type="EMBL" id="CP002382">
    <property type="protein sequence ID" value="AEP10556.1"/>
    <property type="molecule type" value="Genomic_DNA"/>
</dbReference>
<evidence type="ECO:0000259" key="11">
    <source>
        <dbReference type="Pfam" id="PF10502"/>
    </source>
</evidence>
<dbReference type="InterPro" id="IPR019533">
    <property type="entry name" value="Peptidase_S26"/>
</dbReference>
<comment type="similarity">
    <text evidence="2 9">Belongs to the peptidase S26 family.</text>
</comment>
<dbReference type="InterPro" id="IPR019757">
    <property type="entry name" value="Pept_S26A_signal_pept_1_Lys-AS"/>
</dbReference>
<feature type="region of interest" description="Disordered" evidence="10">
    <location>
        <begin position="1"/>
        <end position="22"/>
    </location>
</feature>
<feature type="compositionally biased region" description="Polar residues" evidence="10">
    <location>
        <begin position="1"/>
        <end position="13"/>
    </location>
</feature>